<proteinExistence type="predicted"/>
<dbReference type="InterPro" id="IPR025314">
    <property type="entry name" value="DUF4219"/>
</dbReference>
<keyword evidence="3" id="KW-1185">Reference proteome</keyword>
<dbReference type="Proteomes" id="UP001187471">
    <property type="component" value="Unassembled WGS sequence"/>
</dbReference>
<accession>A0AA88RBH2</accession>
<evidence type="ECO:0000313" key="3">
    <source>
        <dbReference type="Proteomes" id="UP001187471"/>
    </source>
</evidence>
<organism evidence="2 3">
    <name type="scientific">Escallonia rubra</name>
    <dbReference type="NCBI Taxonomy" id="112253"/>
    <lineage>
        <taxon>Eukaryota</taxon>
        <taxon>Viridiplantae</taxon>
        <taxon>Streptophyta</taxon>
        <taxon>Embryophyta</taxon>
        <taxon>Tracheophyta</taxon>
        <taxon>Spermatophyta</taxon>
        <taxon>Magnoliopsida</taxon>
        <taxon>eudicotyledons</taxon>
        <taxon>Gunneridae</taxon>
        <taxon>Pentapetalae</taxon>
        <taxon>asterids</taxon>
        <taxon>campanulids</taxon>
        <taxon>Escalloniales</taxon>
        <taxon>Escalloniaceae</taxon>
        <taxon>Escallonia</taxon>
    </lineage>
</organism>
<name>A0AA88RBH2_9ASTE</name>
<evidence type="ECO:0000259" key="1">
    <source>
        <dbReference type="Pfam" id="PF13961"/>
    </source>
</evidence>
<sequence length="163" mass="18343">MVVAIKVFKLHQERALRSFETECEKVKNKKNVDWVREKYSSVFLLSTSSSSSIVVKSISATIYLPYIVPTTNQSSTRAEVLMAATSGAYPFPKLVKDNYERWSIQMKTFLGGQDVWEAVKEEYVEPKNLAGACQAVKKVAKEALVKDQKTLSLIQLGVDDNIF</sequence>
<reference evidence="2" key="1">
    <citation type="submission" date="2022-12" db="EMBL/GenBank/DDBJ databases">
        <title>Draft genome assemblies for two species of Escallonia (Escalloniales).</title>
        <authorList>
            <person name="Chanderbali A."/>
            <person name="Dervinis C."/>
            <person name="Anghel I."/>
            <person name="Soltis D."/>
            <person name="Soltis P."/>
            <person name="Zapata F."/>
        </authorList>
    </citation>
    <scope>NUCLEOTIDE SEQUENCE</scope>
    <source>
        <strain evidence="2">UCBG92.1500</strain>
        <tissue evidence="2">Leaf</tissue>
    </source>
</reference>
<gene>
    <name evidence="2" type="ORF">RJ640_002477</name>
</gene>
<evidence type="ECO:0000313" key="2">
    <source>
        <dbReference type="EMBL" id="KAK2978936.1"/>
    </source>
</evidence>
<dbReference type="Pfam" id="PF13961">
    <property type="entry name" value="DUF4219"/>
    <property type="match status" value="1"/>
</dbReference>
<protein>
    <recommendedName>
        <fullName evidence="1">DUF4219 domain-containing protein</fullName>
    </recommendedName>
</protein>
<dbReference type="EMBL" id="JAVXUO010001807">
    <property type="protein sequence ID" value="KAK2978936.1"/>
    <property type="molecule type" value="Genomic_DNA"/>
</dbReference>
<comment type="caution">
    <text evidence="2">The sequence shown here is derived from an EMBL/GenBank/DDBJ whole genome shotgun (WGS) entry which is preliminary data.</text>
</comment>
<dbReference type="AlphaFoldDB" id="A0AA88RBH2"/>
<feature type="domain" description="DUF4219" evidence="1">
    <location>
        <begin position="96"/>
        <end position="120"/>
    </location>
</feature>